<keyword evidence="2" id="KW-1185">Reference proteome</keyword>
<dbReference type="EMBL" id="PYYB01000001">
    <property type="protein sequence ID" value="PTL58594.1"/>
    <property type="molecule type" value="Genomic_DNA"/>
</dbReference>
<dbReference type="AlphaFoldDB" id="A0A2T4UH68"/>
<name>A0A2T4UH68_9ACTN</name>
<protein>
    <submittedName>
        <fullName evidence="1">Uncharacterized protein</fullName>
    </submittedName>
</protein>
<dbReference type="Proteomes" id="UP000240739">
    <property type="component" value="Unassembled WGS sequence"/>
</dbReference>
<sequence length="215" mass="22765">MTDMDIPRLVETRTALHQLAEHVIAPLRVQETGNEIALTIIAGGFATPPLPAGGRVGVRGTSVLRADPDGTEHLAPIRTLGEAADHVGLRTLPVPDRELAVDPDAAALVHAAHAVGAGALTRLRAIATDDDDVSEVVLWPEHFDVAIELGPADRRATYGVSPGDENHPRPYAYVATWNAPPSGDMWNAVGFTGAQTEDLDEDALLAFWSAVRAAL</sequence>
<gene>
    <name evidence="1" type="ORF">C7Y72_02435</name>
</gene>
<organism evidence="1 2">
    <name type="scientific">Paraconexibacter algicola</name>
    <dbReference type="NCBI Taxonomy" id="2133960"/>
    <lineage>
        <taxon>Bacteria</taxon>
        <taxon>Bacillati</taxon>
        <taxon>Actinomycetota</taxon>
        <taxon>Thermoleophilia</taxon>
        <taxon>Solirubrobacterales</taxon>
        <taxon>Paraconexibacteraceae</taxon>
        <taxon>Paraconexibacter</taxon>
    </lineage>
</organism>
<evidence type="ECO:0000313" key="2">
    <source>
        <dbReference type="Proteomes" id="UP000240739"/>
    </source>
</evidence>
<comment type="caution">
    <text evidence="1">The sequence shown here is derived from an EMBL/GenBank/DDBJ whole genome shotgun (WGS) entry which is preliminary data.</text>
</comment>
<reference evidence="1 2" key="1">
    <citation type="submission" date="2018-03" db="EMBL/GenBank/DDBJ databases">
        <title>Aquarubrobacter algicola gen. nov., sp. nov., a novel actinobacterium isolated from shallow eutrophic lake during the end of cyanobacterial harmful algal blooms.</title>
        <authorList>
            <person name="Chun S.J."/>
        </authorList>
    </citation>
    <scope>NUCLEOTIDE SEQUENCE [LARGE SCALE GENOMIC DNA]</scope>
    <source>
        <strain evidence="1 2">Seoho-28</strain>
    </source>
</reference>
<accession>A0A2T4UH68</accession>
<proteinExistence type="predicted"/>
<evidence type="ECO:0000313" key="1">
    <source>
        <dbReference type="EMBL" id="PTL58594.1"/>
    </source>
</evidence>